<dbReference type="EMBL" id="OX395126">
    <property type="protein sequence ID" value="CAI5763064.1"/>
    <property type="molecule type" value="Genomic_DNA"/>
</dbReference>
<keyword evidence="9" id="KW-1185">Reference proteome</keyword>
<name>A0AA35JQB0_9SAUR</name>
<dbReference type="InterPro" id="IPR007915">
    <property type="entry name" value="TMEM258/Ost5"/>
</dbReference>
<comment type="function">
    <text evidence="6">Subunit of the oligosaccharyl transferase (OST) complex that catalyzes the initial transfer of a defined glycan (Glc(3)Man(9)GlcNAc(2) in eukaryotes) from the lipid carrier dolichol-pyrophosphate to an asparagine residue within an Asn-X-Ser/Thr consensus motif in nascent polypeptide chains, the first step in protein N-glycosylation. N-glycosylation occurs cotranslationally and the complex associates with the Sec61 complex at the channel-forming translocon complex that mediates protein translocation across the endoplasmic reticulum (ER). All subunits are required for a maximal enzyme activity.</text>
</comment>
<evidence type="ECO:0000313" key="8">
    <source>
        <dbReference type="EMBL" id="CAI5763064.1"/>
    </source>
</evidence>
<dbReference type="PANTHER" id="PTHR13636">
    <property type="entry name" value="TRANSMEMBRANE PROTEIN 258"/>
    <property type="match status" value="1"/>
</dbReference>
<sequence>MREASTPPPSSSGGGEEDDRRTSGGERAEPAPEEETCPSATCEEKPREAPDRAMELETMSRYTSPVNPAVFPHLTVVLLAIGMFFTAWFFVYEVTSTKYTRDIYKELLISLVASLFMGFGVLFLLLWVGIYV</sequence>
<feature type="compositionally biased region" description="Pro residues" evidence="7">
    <location>
        <begin position="1"/>
        <end position="10"/>
    </location>
</feature>
<evidence type="ECO:0000256" key="1">
    <source>
        <dbReference type="ARBA" id="ARBA00004141"/>
    </source>
</evidence>
<keyword evidence="3 6" id="KW-0812">Transmembrane</keyword>
<comment type="similarity">
    <text evidence="2 6">Belongs to the OST5 family.</text>
</comment>
<feature type="compositionally biased region" description="Basic and acidic residues" evidence="7">
    <location>
        <begin position="18"/>
        <end position="30"/>
    </location>
</feature>
<feature type="region of interest" description="Disordered" evidence="7">
    <location>
        <begin position="1"/>
        <end position="51"/>
    </location>
</feature>
<reference evidence="8" key="1">
    <citation type="submission" date="2022-12" db="EMBL/GenBank/DDBJ databases">
        <authorList>
            <person name="Alioto T."/>
            <person name="Alioto T."/>
            <person name="Gomez Garrido J."/>
        </authorList>
    </citation>
    <scope>NUCLEOTIDE SEQUENCE</scope>
</reference>
<keyword evidence="5 6" id="KW-0472">Membrane</keyword>
<keyword evidence="4 6" id="KW-1133">Transmembrane helix</keyword>
<feature type="transmembrane region" description="Helical" evidence="6">
    <location>
        <begin position="70"/>
        <end position="95"/>
    </location>
</feature>
<dbReference type="GO" id="GO:0006487">
    <property type="term" value="P:protein N-linked glycosylation"/>
    <property type="evidence" value="ECO:0007669"/>
    <property type="project" value="UniProtKB-UniRule"/>
</dbReference>
<protein>
    <recommendedName>
        <fullName evidence="6">Dolichyl-diphosphooligosaccharide-protein glycosyltransferase subunit TMEM258</fullName>
    </recommendedName>
    <alternativeName>
        <fullName evidence="6">Transmembrane protein 258</fullName>
    </alternativeName>
</protein>
<comment type="subcellular location">
    <subcellularLocation>
        <location evidence="1 6">Membrane</location>
        <topology evidence="1 6">Multi-pass membrane protein</topology>
    </subcellularLocation>
</comment>
<evidence type="ECO:0000256" key="2">
    <source>
        <dbReference type="ARBA" id="ARBA00009825"/>
    </source>
</evidence>
<dbReference type="Pfam" id="PF05251">
    <property type="entry name" value="Ost5"/>
    <property type="match status" value="1"/>
</dbReference>
<evidence type="ECO:0000256" key="6">
    <source>
        <dbReference type="RuleBase" id="RU367008"/>
    </source>
</evidence>
<evidence type="ECO:0000256" key="3">
    <source>
        <dbReference type="ARBA" id="ARBA00022692"/>
    </source>
</evidence>
<dbReference type="GO" id="GO:0008250">
    <property type="term" value="C:oligosaccharyltransferase complex"/>
    <property type="evidence" value="ECO:0007669"/>
    <property type="project" value="UniProtKB-UniRule"/>
</dbReference>
<feature type="compositionally biased region" description="Basic and acidic residues" evidence="7">
    <location>
        <begin position="42"/>
        <end position="51"/>
    </location>
</feature>
<organism evidence="8 9">
    <name type="scientific">Podarcis lilfordi</name>
    <name type="common">Lilford's wall lizard</name>
    <dbReference type="NCBI Taxonomy" id="74358"/>
    <lineage>
        <taxon>Eukaryota</taxon>
        <taxon>Metazoa</taxon>
        <taxon>Chordata</taxon>
        <taxon>Craniata</taxon>
        <taxon>Vertebrata</taxon>
        <taxon>Euteleostomi</taxon>
        <taxon>Lepidosauria</taxon>
        <taxon>Squamata</taxon>
        <taxon>Bifurcata</taxon>
        <taxon>Unidentata</taxon>
        <taxon>Episquamata</taxon>
        <taxon>Laterata</taxon>
        <taxon>Lacertibaenia</taxon>
        <taxon>Lacertidae</taxon>
        <taxon>Podarcis</taxon>
    </lineage>
</organism>
<gene>
    <name evidence="8" type="ORF">PODLI_1B003129</name>
</gene>
<evidence type="ECO:0000256" key="4">
    <source>
        <dbReference type="ARBA" id="ARBA00022989"/>
    </source>
</evidence>
<feature type="transmembrane region" description="Helical" evidence="6">
    <location>
        <begin position="107"/>
        <end position="130"/>
    </location>
</feature>
<evidence type="ECO:0000256" key="5">
    <source>
        <dbReference type="ARBA" id="ARBA00023136"/>
    </source>
</evidence>
<accession>A0AA35JQB0</accession>
<evidence type="ECO:0000256" key="7">
    <source>
        <dbReference type="SAM" id="MobiDB-lite"/>
    </source>
</evidence>
<comment type="subunit">
    <text evidence="6">Component of the oligosaccharyltransferase (OST) complex.</text>
</comment>
<proteinExistence type="inferred from homology"/>
<evidence type="ECO:0000313" key="9">
    <source>
        <dbReference type="Proteomes" id="UP001178461"/>
    </source>
</evidence>
<dbReference type="AlphaFoldDB" id="A0AA35JQB0"/>
<dbReference type="Proteomes" id="UP001178461">
    <property type="component" value="Chromosome 1"/>
</dbReference>